<name>X0THM1_9ZZZZ</name>
<feature type="non-terminal residue" evidence="1">
    <location>
        <position position="1"/>
    </location>
</feature>
<feature type="non-terminal residue" evidence="1">
    <location>
        <position position="276"/>
    </location>
</feature>
<proteinExistence type="predicted"/>
<protein>
    <submittedName>
        <fullName evidence="1">Uncharacterized protein</fullName>
    </submittedName>
</protein>
<comment type="caution">
    <text evidence="1">The sequence shown here is derived from an EMBL/GenBank/DDBJ whole genome shotgun (WGS) entry which is preliminary data.</text>
</comment>
<dbReference type="AlphaFoldDB" id="X0THM1"/>
<evidence type="ECO:0000313" key="1">
    <source>
        <dbReference type="EMBL" id="GAF93028.1"/>
    </source>
</evidence>
<accession>X0THM1</accession>
<dbReference type="EMBL" id="BARS01018309">
    <property type="protein sequence ID" value="GAF93028.1"/>
    <property type="molecule type" value="Genomic_DNA"/>
</dbReference>
<gene>
    <name evidence="1" type="ORF">S01H1_29806</name>
</gene>
<organism evidence="1">
    <name type="scientific">marine sediment metagenome</name>
    <dbReference type="NCBI Taxonomy" id="412755"/>
    <lineage>
        <taxon>unclassified sequences</taxon>
        <taxon>metagenomes</taxon>
        <taxon>ecological metagenomes</taxon>
    </lineage>
</organism>
<sequence length="276" mass="28879">YSSSADVIVKSQVVGDYFPRLNIERSGGSSKTNRTWDIMIGSTGNFIIADRTTAHVGLAIEPGVPDSAVKIDSNGNVGIGTTSPTGTYWGSAYRKLVVANESSSPKAGYLGLWGNRDDGGAVGSIVFTNTQSTDTSKDKAIAAISAINDGDAEAGALRFFTHDTTTGYSERVRINSSGDVGIGTASPSYKLQVLNSADNDHIIRIEGADSTSEYLTFGIQSGYALMTAGYHGSGDNALAFSTSATSEGERMRIDKDGNVGIGTTSPGELLHIQKDQ</sequence>
<reference evidence="1" key="1">
    <citation type="journal article" date="2014" name="Front. Microbiol.">
        <title>High frequency of phylogenetically diverse reductive dehalogenase-homologous genes in deep subseafloor sedimentary metagenomes.</title>
        <authorList>
            <person name="Kawai M."/>
            <person name="Futagami T."/>
            <person name="Toyoda A."/>
            <person name="Takaki Y."/>
            <person name="Nishi S."/>
            <person name="Hori S."/>
            <person name="Arai W."/>
            <person name="Tsubouchi T."/>
            <person name="Morono Y."/>
            <person name="Uchiyama I."/>
            <person name="Ito T."/>
            <person name="Fujiyama A."/>
            <person name="Inagaki F."/>
            <person name="Takami H."/>
        </authorList>
    </citation>
    <scope>NUCLEOTIDE SEQUENCE</scope>
    <source>
        <strain evidence="1">Expedition CK06-06</strain>
    </source>
</reference>